<keyword evidence="3" id="KW-1185">Reference proteome</keyword>
<dbReference type="GO" id="GO:0008081">
    <property type="term" value="F:phosphoric diester hydrolase activity"/>
    <property type="evidence" value="ECO:0007669"/>
    <property type="project" value="InterPro"/>
</dbReference>
<reference evidence="2 3" key="1">
    <citation type="submission" date="2016-10" db="EMBL/GenBank/DDBJ databases">
        <authorList>
            <person name="de Groot N.N."/>
        </authorList>
    </citation>
    <scope>NUCLEOTIDE SEQUENCE [LARGE SCALE GENOMIC DNA]</scope>
    <source>
        <strain evidence="2 3">DSM 22007</strain>
    </source>
</reference>
<dbReference type="Pfam" id="PF03009">
    <property type="entry name" value="GDPD"/>
    <property type="match status" value="1"/>
</dbReference>
<proteinExistence type="predicted"/>
<dbReference type="STRING" id="657014.SAMN04488092_11436"/>
<dbReference type="InterPro" id="IPR017946">
    <property type="entry name" value="PLC-like_Pdiesterase_TIM-brl"/>
</dbReference>
<name>A0A1H9J769_9RHOB</name>
<accession>A0A1H9J769</accession>
<dbReference type="PANTHER" id="PTHR46211">
    <property type="entry name" value="GLYCEROPHOSPHORYL DIESTER PHOSPHODIESTERASE"/>
    <property type="match status" value="1"/>
</dbReference>
<dbReference type="EMBL" id="FOEP01000014">
    <property type="protein sequence ID" value="SEQ82636.1"/>
    <property type="molecule type" value="Genomic_DNA"/>
</dbReference>
<dbReference type="PROSITE" id="PS51704">
    <property type="entry name" value="GP_PDE"/>
    <property type="match status" value="1"/>
</dbReference>
<dbReference type="Proteomes" id="UP000198634">
    <property type="component" value="Unassembled WGS sequence"/>
</dbReference>
<dbReference type="PANTHER" id="PTHR46211:SF14">
    <property type="entry name" value="GLYCEROPHOSPHODIESTER PHOSPHODIESTERASE"/>
    <property type="match status" value="1"/>
</dbReference>
<evidence type="ECO:0000313" key="3">
    <source>
        <dbReference type="Proteomes" id="UP000198634"/>
    </source>
</evidence>
<dbReference type="PROSITE" id="PS50007">
    <property type="entry name" value="PIPLC_X_DOMAIN"/>
    <property type="match status" value="1"/>
</dbReference>
<protein>
    <submittedName>
        <fullName evidence="2">Glycerophosphoryl diester phosphodiesterase</fullName>
    </submittedName>
</protein>
<dbReference type="SUPFAM" id="SSF51695">
    <property type="entry name" value="PLC-like phosphodiesterases"/>
    <property type="match status" value="1"/>
</dbReference>
<dbReference type="InterPro" id="IPR030395">
    <property type="entry name" value="GP_PDE_dom"/>
</dbReference>
<dbReference type="GO" id="GO:0006629">
    <property type="term" value="P:lipid metabolic process"/>
    <property type="evidence" value="ECO:0007669"/>
    <property type="project" value="InterPro"/>
</dbReference>
<organism evidence="2 3">
    <name type="scientific">Thalassovita taeanensis</name>
    <dbReference type="NCBI Taxonomy" id="657014"/>
    <lineage>
        <taxon>Bacteria</taxon>
        <taxon>Pseudomonadati</taxon>
        <taxon>Pseudomonadota</taxon>
        <taxon>Alphaproteobacteria</taxon>
        <taxon>Rhodobacterales</taxon>
        <taxon>Roseobacteraceae</taxon>
        <taxon>Thalassovita</taxon>
    </lineage>
</organism>
<dbReference type="AlphaFoldDB" id="A0A1H9J769"/>
<dbReference type="OrthoDB" id="1854250at2"/>
<feature type="domain" description="GP-PDE" evidence="1">
    <location>
        <begin position="11"/>
        <end position="299"/>
    </location>
</feature>
<gene>
    <name evidence="2" type="ORF">SAMN04488092_11436</name>
</gene>
<dbReference type="Gene3D" id="3.20.20.190">
    <property type="entry name" value="Phosphatidylinositol (PI) phosphodiesterase"/>
    <property type="match status" value="1"/>
</dbReference>
<sequence length="307" mass="33050">MNGPSAIEPLVRIIGHRGARGLLPENTLSGFRFCLETGVRWLELDILGSADGVPMVAHDPQIIGAKTRRADGQWLGGDTPRVADLTQAELRGLNIGALCPNSPEAAEFPDQASLSQAAIPTLEEVLALAQSHPGARFLIEFKSDPRDTALAASAHSTLEASIATIRAQGLAGEVCLQSFDWAILDAADQIAPDMARAYLSLSEHPDRRMFTAYAGSPWFGAARDDVDPTDLPGAIHARGGEVWSAYHQDLTRDQVRRAQDLGLLVYAWTVNTPGAIEAMLDLWVDGIITDYPGRAQRAVLNRGRIAC</sequence>
<evidence type="ECO:0000259" key="1">
    <source>
        <dbReference type="PROSITE" id="PS51704"/>
    </source>
</evidence>
<dbReference type="RefSeq" id="WP_090270770.1">
    <property type="nucleotide sequence ID" value="NZ_FOEP01000014.1"/>
</dbReference>
<evidence type="ECO:0000313" key="2">
    <source>
        <dbReference type="EMBL" id="SEQ82636.1"/>
    </source>
</evidence>